<proteinExistence type="inferred from homology"/>
<dbReference type="GeneID" id="40749032"/>
<feature type="compositionally biased region" description="Low complexity" evidence="3">
    <location>
        <begin position="362"/>
        <end position="400"/>
    </location>
</feature>
<protein>
    <recommendedName>
        <fullName evidence="4">Plastocyanin-like domain-containing protein</fullName>
    </recommendedName>
</protein>
<dbReference type="STRING" id="1043002.A0A074XX81"/>
<feature type="region of interest" description="Disordered" evidence="3">
    <location>
        <begin position="358"/>
        <end position="400"/>
    </location>
</feature>
<dbReference type="HOGENOM" id="CLU_688842_0_0_1"/>
<feature type="domain" description="Plastocyanin-like" evidence="4">
    <location>
        <begin position="71"/>
        <end position="176"/>
    </location>
</feature>
<dbReference type="PANTHER" id="PTHR48267">
    <property type="entry name" value="CUPREDOXIN SUPERFAMILY PROTEIN"/>
    <property type="match status" value="1"/>
</dbReference>
<keyword evidence="6" id="KW-1185">Reference proteome</keyword>
<dbReference type="EMBL" id="KL584975">
    <property type="protein sequence ID" value="KEQ88239.1"/>
    <property type="molecule type" value="Genomic_DNA"/>
</dbReference>
<evidence type="ECO:0000313" key="6">
    <source>
        <dbReference type="Proteomes" id="UP000030706"/>
    </source>
</evidence>
<reference evidence="5 6" key="1">
    <citation type="journal article" date="2014" name="BMC Genomics">
        <title>Genome sequencing of four Aureobasidium pullulans varieties: biotechnological potential, stress tolerance, and description of new species.</title>
        <authorList>
            <person name="Gostin Ar C."/>
            <person name="Ohm R.A."/>
            <person name="Kogej T."/>
            <person name="Sonjak S."/>
            <person name="Turk M."/>
            <person name="Zajc J."/>
            <person name="Zalar P."/>
            <person name="Grube M."/>
            <person name="Sun H."/>
            <person name="Han J."/>
            <person name="Sharma A."/>
            <person name="Chiniquy J."/>
            <person name="Ngan C.Y."/>
            <person name="Lipzen A."/>
            <person name="Barry K."/>
            <person name="Grigoriev I.V."/>
            <person name="Gunde-Cimerman N."/>
        </authorList>
    </citation>
    <scope>NUCLEOTIDE SEQUENCE [LARGE SCALE GENOMIC DNA]</scope>
    <source>
        <strain evidence="5 6">EXF-150</strain>
    </source>
</reference>
<dbReference type="InterPro" id="IPR045087">
    <property type="entry name" value="Cu-oxidase_fam"/>
</dbReference>
<dbReference type="OrthoDB" id="262547at2759"/>
<evidence type="ECO:0000256" key="2">
    <source>
        <dbReference type="ARBA" id="ARBA00023008"/>
    </source>
</evidence>
<dbReference type="InterPro" id="IPR011707">
    <property type="entry name" value="Cu-oxidase-like_N"/>
</dbReference>
<dbReference type="Proteomes" id="UP000030706">
    <property type="component" value="Unassembled WGS sequence"/>
</dbReference>
<sequence length="400" mass="44205">MTRWPRVMDAQDIDQSFATADFPWLSPVYDQIFQVALPIPSIKVPKRTHTSPATGLPMDYYEVDIKPLEVQVYPNLGKTRLVGYDGQNPGPTFMMTKGREAVVRFINHADRANSVHLHGSYTRAPFDGWADDTTESGQYKDYYYPNGQSARTLWYHDHAIDHTAGQAGFYILHDPDELKIPGLPQGDFDVPLALAAKRYNPDGSLWDPEANNEETSVFGDVFHVRSYQLYFEPDKTPGTRSAMTVVGSDAGLTAKPVQTTQLDIQQQDHEMMAAFNVTVLADLGYNDTTRFLDPMEPRYRAVDYPASDFTSHTGVFSDSTIDQKLDFFANLDAYAHEADADAALVSYWKTHVAGAPNTLSRSTKSSTTATSSKSSITSTVKTTKSSSSTSTKSTASSSAV</sequence>
<name>A0A074XX81_AURPU</name>
<keyword evidence="2" id="KW-0186">Copper</keyword>
<dbReference type="Pfam" id="PF07732">
    <property type="entry name" value="Cu-oxidase_3"/>
    <property type="match status" value="1"/>
</dbReference>
<gene>
    <name evidence="5" type="ORF">M438DRAFT_351532</name>
</gene>
<comment type="similarity">
    <text evidence="1">Belongs to the multicopper oxidase family.</text>
</comment>
<evidence type="ECO:0000256" key="3">
    <source>
        <dbReference type="SAM" id="MobiDB-lite"/>
    </source>
</evidence>
<evidence type="ECO:0000256" key="1">
    <source>
        <dbReference type="ARBA" id="ARBA00010609"/>
    </source>
</evidence>
<accession>A0A074XX81</accession>
<dbReference type="PANTHER" id="PTHR48267:SF1">
    <property type="entry name" value="BILIRUBIN OXIDASE"/>
    <property type="match status" value="1"/>
</dbReference>
<dbReference type="Gene3D" id="2.60.40.420">
    <property type="entry name" value="Cupredoxins - blue copper proteins"/>
    <property type="match status" value="2"/>
</dbReference>
<organism evidence="5 6">
    <name type="scientific">Aureobasidium pullulans EXF-150</name>
    <dbReference type="NCBI Taxonomy" id="1043002"/>
    <lineage>
        <taxon>Eukaryota</taxon>
        <taxon>Fungi</taxon>
        <taxon>Dikarya</taxon>
        <taxon>Ascomycota</taxon>
        <taxon>Pezizomycotina</taxon>
        <taxon>Dothideomycetes</taxon>
        <taxon>Dothideomycetidae</taxon>
        <taxon>Dothideales</taxon>
        <taxon>Saccotheciaceae</taxon>
        <taxon>Aureobasidium</taxon>
    </lineage>
</organism>
<dbReference type="GO" id="GO:0005507">
    <property type="term" value="F:copper ion binding"/>
    <property type="evidence" value="ECO:0007669"/>
    <property type="project" value="InterPro"/>
</dbReference>
<dbReference type="InterPro" id="IPR008972">
    <property type="entry name" value="Cupredoxin"/>
</dbReference>
<dbReference type="SUPFAM" id="SSF49503">
    <property type="entry name" value="Cupredoxins"/>
    <property type="match status" value="1"/>
</dbReference>
<evidence type="ECO:0000259" key="4">
    <source>
        <dbReference type="Pfam" id="PF07732"/>
    </source>
</evidence>
<dbReference type="AlphaFoldDB" id="A0A074XX81"/>
<evidence type="ECO:0000313" key="5">
    <source>
        <dbReference type="EMBL" id="KEQ88239.1"/>
    </source>
</evidence>
<dbReference type="RefSeq" id="XP_029764426.1">
    <property type="nucleotide sequence ID" value="XM_029906726.1"/>
</dbReference>